<dbReference type="PANTHER" id="PTHR43440">
    <property type="entry name" value="UREASE"/>
    <property type="match status" value="1"/>
</dbReference>
<dbReference type="UniPathway" id="UPA00258">
    <property type="reaction ID" value="UER00370"/>
</dbReference>
<dbReference type="InterPro" id="IPR017951">
    <property type="entry name" value="Urease_asu_c"/>
</dbReference>
<reference evidence="13 14" key="1">
    <citation type="submission" date="2018-03" db="EMBL/GenBank/DDBJ databases">
        <title>Genomic Encyclopedia of Archaeal and Bacterial Type Strains, Phase II (KMG-II): from individual species to whole genera.</title>
        <authorList>
            <person name="Goeker M."/>
        </authorList>
    </citation>
    <scope>NUCLEOTIDE SEQUENCE [LARGE SCALE GENOMIC DNA]</scope>
    <source>
        <strain evidence="13 14">DSM 44889</strain>
    </source>
</reference>
<dbReference type="EC" id="3.5.1.5" evidence="6"/>
<evidence type="ECO:0000256" key="4">
    <source>
        <dbReference type="ARBA" id="ARBA00022801"/>
    </source>
</evidence>
<evidence type="ECO:0000256" key="10">
    <source>
        <dbReference type="PROSITE-ProRule" id="PRU00700"/>
    </source>
</evidence>
<evidence type="ECO:0000313" key="13">
    <source>
        <dbReference type="EMBL" id="PWJ54187.1"/>
    </source>
</evidence>
<feature type="binding site" evidence="6 8">
    <location>
        <position position="256"/>
    </location>
    <ligand>
        <name>Ni(2+)</name>
        <dbReference type="ChEBI" id="CHEBI:49786"/>
        <label>2</label>
    </ligand>
</feature>
<feature type="active site" description="Proton donor" evidence="6 9">
    <location>
        <position position="329"/>
    </location>
</feature>
<dbReference type="PROSITE" id="PS51368">
    <property type="entry name" value="UREASE_3"/>
    <property type="match status" value="1"/>
</dbReference>
<dbReference type="Proteomes" id="UP000245469">
    <property type="component" value="Unassembled WGS sequence"/>
</dbReference>
<dbReference type="GO" id="GO:0005737">
    <property type="term" value="C:cytoplasm"/>
    <property type="evidence" value="ECO:0007669"/>
    <property type="project" value="UniProtKB-SubCell"/>
</dbReference>
<feature type="modified residue" description="N6-carboxylysine" evidence="6 7">
    <location>
        <position position="227"/>
    </location>
</feature>
<dbReference type="InterPro" id="IPR005848">
    <property type="entry name" value="Urease_asu"/>
</dbReference>
<comment type="pathway">
    <text evidence="1 6">Nitrogen metabolism; urea degradation; CO(2) and NH(3) from urea (urease route): step 1/1.</text>
</comment>
<sequence length="581" mass="62047">MSWTMDHSEYHRLYGPTTGDRIRLADTNLVAQVESDHTAYGDEPLWGFGKTIRDSMGMSSHLERQSARLPDRRASDSTMDLIIANVVVVDPLLGVIKTNIGIKDGRIAGIGRAGNPDITDDIELVAGANTGWIMGEGMIATPGIVDPHVHLATTSLIPAALSAGTTTIVGMGYGHVSDLGVNPQRHFHLMMQAWEGYPLNVSLLARGSASDRASLERNVEMGCGGLKIHEDTASFTSVIDRALSVADDVDIPVCVHTDSNQEGGELADTLDAIAGRTIHAYHIEGLGGGHPNVLELASQHAVLGSSTTPTIPYSTNSYAEYGEMKMAVHRMHSHLEEDLASLAWRGRGSTVAAESVLHDLGAIAMMSSDSQGMGRIGEVSLRTWQMAHRMKEATGATDPVTGESPGHDNARILRYLAKLTINPAIAQGLAHEVGSLAVGKLADVVLWRPESFGVKPQLVVKSGFVVWGPVGGGNDSTRLGQPQVYRPMFGSYGVAPSSLGVAFVGQPALDAGVEGKLRAEGVRRRLSAVRDSRGLTKSDFVRNNASPQVRVSPDSLEVEVDGRMVDLPPAETLPLTNRYFL</sequence>
<proteinExistence type="inferred from homology"/>
<evidence type="ECO:0000256" key="9">
    <source>
        <dbReference type="PIRSR" id="PIRSR611612-52"/>
    </source>
</evidence>
<comment type="subcellular location">
    <subcellularLocation>
        <location evidence="6 10">Cytoplasm</location>
    </subcellularLocation>
</comment>
<feature type="binding site" description="via carbamate group" evidence="6 8">
    <location>
        <position position="227"/>
    </location>
    <ligand>
        <name>Ni(2+)</name>
        <dbReference type="ChEBI" id="CHEBI:49786"/>
        <label>2</label>
    </ligand>
</feature>
<evidence type="ECO:0000256" key="8">
    <source>
        <dbReference type="PIRSR" id="PIRSR611612-51"/>
    </source>
</evidence>
<dbReference type="InterPro" id="IPR006680">
    <property type="entry name" value="Amidohydro-rel"/>
</dbReference>
<comment type="subunit">
    <text evidence="6">Heterotrimer of UreA (gamma), UreB (beta) and UreC (alpha) subunits. Three heterotrimers associate to form the active enzyme.</text>
</comment>
<dbReference type="GO" id="GO:0016151">
    <property type="term" value="F:nickel cation binding"/>
    <property type="evidence" value="ECO:0007669"/>
    <property type="project" value="UniProtKB-UniRule"/>
</dbReference>
<evidence type="ECO:0000313" key="14">
    <source>
        <dbReference type="Proteomes" id="UP000245469"/>
    </source>
</evidence>
<comment type="PTM">
    <text evidence="7">Carbamylation allows a single lysine to coordinate two nickel ions.</text>
</comment>
<evidence type="ECO:0000256" key="11">
    <source>
        <dbReference type="RuleBase" id="RU004158"/>
    </source>
</evidence>
<comment type="caution">
    <text evidence="13">The sequence shown here is derived from an EMBL/GenBank/DDBJ whole genome shotgun (WGS) entry which is preliminary data.</text>
</comment>
<evidence type="ECO:0000256" key="2">
    <source>
        <dbReference type="ARBA" id="ARBA00022596"/>
    </source>
</evidence>
<keyword evidence="2 6" id="KW-0533">Nickel</keyword>
<evidence type="ECO:0000256" key="6">
    <source>
        <dbReference type="HAMAP-Rule" id="MF_01953"/>
    </source>
</evidence>
<dbReference type="SUPFAM" id="SSF51556">
    <property type="entry name" value="Metallo-dependent hydrolases"/>
    <property type="match status" value="1"/>
</dbReference>
<feature type="domain" description="Urease" evidence="12">
    <location>
        <begin position="143"/>
        <end position="581"/>
    </location>
</feature>
<dbReference type="RefSeq" id="WP_245961696.1">
    <property type="nucleotide sequence ID" value="NZ_QGDQ01000008.1"/>
</dbReference>
<evidence type="ECO:0000256" key="5">
    <source>
        <dbReference type="ARBA" id="ARBA00047778"/>
    </source>
</evidence>
<feature type="binding site" evidence="6 8">
    <location>
        <position position="369"/>
    </location>
    <ligand>
        <name>Ni(2+)</name>
        <dbReference type="ChEBI" id="CHEBI:49786"/>
        <label>1</label>
    </ligand>
</feature>
<feature type="binding site" evidence="6 8">
    <location>
        <position position="148"/>
    </location>
    <ligand>
        <name>Ni(2+)</name>
        <dbReference type="ChEBI" id="CHEBI:49786"/>
        <label>1</label>
    </ligand>
</feature>
<dbReference type="GO" id="GO:0043419">
    <property type="term" value="P:urea catabolic process"/>
    <property type="evidence" value="ECO:0007669"/>
    <property type="project" value="UniProtKB-UniRule"/>
</dbReference>
<feature type="binding site" evidence="6 8">
    <location>
        <position position="150"/>
    </location>
    <ligand>
        <name>Ni(2+)</name>
        <dbReference type="ChEBI" id="CHEBI:49786"/>
        <label>1</label>
    </ligand>
</feature>
<dbReference type="AlphaFoldDB" id="A0A316AVQ8"/>
<dbReference type="InterPro" id="IPR011059">
    <property type="entry name" value="Metal-dep_hydrolase_composite"/>
</dbReference>
<organism evidence="13 14">
    <name type="scientific">Quadrisphaera granulorum</name>
    <dbReference type="NCBI Taxonomy" id="317664"/>
    <lineage>
        <taxon>Bacteria</taxon>
        <taxon>Bacillati</taxon>
        <taxon>Actinomycetota</taxon>
        <taxon>Actinomycetes</taxon>
        <taxon>Kineosporiales</taxon>
        <taxon>Kineosporiaceae</taxon>
        <taxon>Quadrisphaera</taxon>
    </lineage>
</organism>
<dbReference type="PRINTS" id="PR01752">
    <property type="entry name" value="UREASE"/>
</dbReference>
<evidence type="ECO:0000256" key="7">
    <source>
        <dbReference type="PIRSR" id="PIRSR611612-50"/>
    </source>
</evidence>
<comment type="catalytic activity">
    <reaction evidence="5 6">
        <text>urea + 2 H2O + H(+) = hydrogencarbonate + 2 NH4(+)</text>
        <dbReference type="Rhea" id="RHEA:20557"/>
        <dbReference type="ChEBI" id="CHEBI:15377"/>
        <dbReference type="ChEBI" id="CHEBI:15378"/>
        <dbReference type="ChEBI" id="CHEBI:16199"/>
        <dbReference type="ChEBI" id="CHEBI:17544"/>
        <dbReference type="ChEBI" id="CHEBI:28938"/>
        <dbReference type="EC" id="3.5.1.5"/>
    </reaction>
</comment>
<keyword evidence="3 6" id="KW-0479">Metal-binding</keyword>
<dbReference type="SUPFAM" id="SSF51338">
    <property type="entry name" value="Composite domain of metallo-dependent hydrolases"/>
    <property type="match status" value="1"/>
</dbReference>
<feature type="binding site" description="via carbamate group" evidence="6 8">
    <location>
        <position position="227"/>
    </location>
    <ligand>
        <name>Ni(2+)</name>
        <dbReference type="ChEBI" id="CHEBI:49786"/>
        <label>1</label>
    </ligand>
</feature>
<evidence type="ECO:0000256" key="1">
    <source>
        <dbReference type="ARBA" id="ARBA00004897"/>
    </source>
</evidence>
<keyword evidence="14" id="KW-1185">Reference proteome</keyword>
<dbReference type="GO" id="GO:0009039">
    <property type="term" value="F:urease activity"/>
    <property type="evidence" value="ECO:0007669"/>
    <property type="project" value="UniProtKB-UniRule"/>
</dbReference>
<feature type="binding site" evidence="6 8">
    <location>
        <position position="282"/>
    </location>
    <ligand>
        <name>Ni(2+)</name>
        <dbReference type="ChEBI" id="CHEBI:49786"/>
        <label>2</label>
    </ligand>
</feature>
<evidence type="ECO:0000259" key="12">
    <source>
        <dbReference type="PROSITE" id="PS51368"/>
    </source>
</evidence>
<dbReference type="InterPro" id="IPR032466">
    <property type="entry name" value="Metal_Hydrolase"/>
</dbReference>
<keyword evidence="6 10" id="KW-0963">Cytoplasm</keyword>
<evidence type="ECO:0000256" key="3">
    <source>
        <dbReference type="ARBA" id="ARBA00022723"/>
    </source>
</evidence>
<dbReference type="HAMAP" id="MF_01953">
    <property type="entry name" value="Urease_alpha"/>
    <property type="match status" value="1"/>
</dbReference>
<keyword evidence="4 6" id="KW-0378">Hydrolase</keyword>
<dbReference type="Pfam" id="PF00449">
    <property type="entry name" value="Urease_alpha"/>
    <property type="match status" value="1"/>
</dbReference>
<dbReference type="PANTHER" id="PTHR43440:SF1">
    <property type="entry name" value="UREASE"/>
    <property type="match status" value="1"/>
</dbReference>
<dbReference type="Gene3D" id="3.20.20.140">
    <property type="entry name" value="Metal-dependent hydrolases"/>
    <property type="match status" value="1"/>
</dbReference>
<comment type="cofactor">
    <cofactor evidence="6 8">
        <name>Ni cation</name>
        <dbReference type="ChEBI" id="CHEBI:25516"/>
    </cofactor>
    <text evidence="6 8">Binds 2 nickel ions per subunit.</text>
</comment>
<comment type="PTM">
    <text evidence="6">Carboxylation allows a single lysine to coordinate two nickel ions.</text>
</comment>
<dbReference type="InterPro" id="IPR011612">
    <property type="entry name" value="Urease_alpha_N_dom"/>
</dbReference>
<dbReference type="InterPro" id="IPR050112">
    <property type="entry name" value="Urease_alpha_subunit"/>
</dbReference>
<protein>
    <recommendedName>
        <fullName evidence="6">Urease subunit alpha</fullName>
        <ecNumber evidence="6">3.5.1.5</ecNumber>
    </recommendedName>
    <alternativeName>
        <fullName evidence="6">Urea amidohydrolase subunit alpha</fullName>
    </alternativeName>
</protein>
<feature type="binding site" evidence="6 10">
    <location>
        <position position="229"/>
    </location>
    <ligand>
        <name>substrate</name>
    </ligand>
</feature>
<dbReference type="NCBIfam" id="NF009686">
    <property type="entry name" value="PRK13207.1"/>
    <property type="match status" value="1"/>
</dbReference>
<gene>
    <name evidence="6" type="primary">ureC</name>
    <name evidence="13" type="ORF">BXY45_10894</name>
</gene>
<accession>A0A316AVQ8</accession>
<dbReference type="EMBL" id="QGDQ01000008">
    <property type="protein sequence ID" value="PWJ54187.1"/>
    <property type="molecule type" value="Genomic_DNA"/>
</dbReference>
<name>A0A316AVQ8_9ACTN</name>
<dbReference type="Pfam" id="PF01979">
    <property type="entry name" value="Amidohydro_1"/>
    <property type="match status" value="1"/>
</dbReference>
<dbReference type="Gene3D" id="2.30.40.10">
    <property type="entry name" value="Urease, subunit C, domain 1"/>
    <property type="match status" value="1"/>
</dbReference>
<comment type="similarity">
    <text evidence="6 11">Belongs to the metallo-dependent hydrolases superfamily. Urease alpha subunit family.</text>
</comment>